<gene>
    <name evidence="1" type="ORF">TVY486_0503340</name>
</gene>
<accession>G0TW17</accession>
<organism evidence="1">
    <name type="scientific">Trypanosoma vivax (strain Y486)</name>
    <dbReference type="NCBI Taxonomy" id="1055687"/>
    <lineage>
        <taxon>Eukaryota</taxon>
        <taxon>Discoba</taxon>
        <taxon>Euglenozoa</taxon>
        <taxon>Kinetoplastea</taxon>
        <taxon>Metakinetoplastina</taxon>
        <taxon>Trypanosomatida</taxon>
        <taxon>Trypanosomatidae</taxon>
        <taxon>Trypanosoma</taxon>
        <taxon>Duttonella</taxon>
    </lineage>
</organism>
<sequence length="397" mass="43768">MHYGTRVITLAQRFLPHPLPSSATSLIFIVLLAGMLVGEIEMLSVYTHPSLHALSKIAFYFISLAALHPKISTFTFDLQRLGGSGVVLPTFPSFVSLPPLSFGNGVRASMTSTEVPLCITGRAFPPHATAILWSSAVSLRHSSHLWVPLAIVERLKLEQRDDNKAHPTGVQVGNQVRLFVNLSQLKCSHDELREKVTELLATKAITTEAPPEHGSRAPLNTSGEHFPQQFSHDVLASIPSGGDPTLSRYWATTHEAAHIFSNPFRPAFLAEARPVILHACSLHPRLAYYNVCGTEKPDAFNSEMCRRYRPVNMCGWYYDPVIAVQLKASAIRYGCINSPVWLSMGQAARISARMRVGAVPVVLGDEKLTSLVNLAMLEYLPHVESHWSYKGVACTRN</sequence>
<name>G0TW17_TRYVY</name>
<evidence type="ECO:0000313" key="1">
    <source>
        <dbReference type="EMBL" id="CCC48133.1"/>
    </source>
</evidence>
<proteinExistence type="predicted"/>
<dbReference type="EMBL" id="HE573021">
    <property type="protein sequence ID" value="CCC48133.1"/>
    <property type="molecule type" value="Genomic_DNA"/>
</dbReference>
<protein>
    <submittedName>
        <fullName evidence="1">Uncharacterized protein</fullName>
    </submittedName>
</protein>
<reference evidence="1" key="1">
    <citation type="journal article" date="2012" name="Proc. Natl. Acad. Sci. U.S.A.">
        <title>Antigenic diversity is generated by distinct evolutionary mechanisms in African trypanosome species.</title>
        <authorList>
            <person name="Jackson A.P."/>
            <person name="Berry A."/>
            <person name="Aslett M."/>
            <person name="Allison H.C."/>
            <person name="Burton P."/>
            <person name="Vavrova-Anderson J."/>
            <person name="Brown R."/>
            <person name="Browne H."/>
            <person name="Corton N."/>
            <person name="Hauser H."/>
            <person name="Gamble J."/>
            <person name="Gilderthorp R."/>
            <person name="Marcello L."/>
            <person name="McQuillan J."/>
            <person name="Otto T.D."/>
            <person name="Quail M.A."/>
            <person name="Sanders M.J."/>
            <person name="van Tonder A."/>
            <person name="Ginger M.L."/>
            <person name="Field M.C."/>
            <person name="Barry J.D."/>
            <person name="Hertz-Fowler C."/>
            <person name="Berriman M."/>
        </authorList>
    </citation>
    <scope>NUCLEOTIDE SEQUENCE</scope>
    <source>
        <strain evidence="1">Y486</strain>
    </source>
</reference>
<dbReference type="AlphaFoldDB" id="G0TW17"/>
<dbReference type="VEuPathDB" id="TriTrypDB:TvY486_0503340"/>